<feature type="transmembrane region" description="Helical" evidence="1">
    <location>
        <begin position="26"/>
        <end position="45"/>
    </location>
</feature>
<gene>
    <name evidence="2" type="ORF">F1D05_23335</name>
</gene>
<feature type="transmembrane region" description="Helical" evidence="1">
    <location>
        <begin position="237"/>
        <end position="259"/>
    </location>
</feature>
<feature type="transmembrane region" description="Helical" evidence="1">
    <location>
        <begin position="480"/>
        <end position="501"/>
    </location>
</feature>
<evidence type="ECO:0000313" key="3">
    <source>
        <dbReference type="Proteomes" id="UP000515563"/>
    </source>
</evidence>
<feature type="transmembrane region" description="Helical" evidence="1">
    <location>
        <begin position="540"/>
        <end position="564"/>
    </location>
</feature>
<keyword evidence="1" id="KW-1133">Transmembrane helix</keyword>
<evidence type="ECO:0000313" key="2">
    <source>
        <dbReference type="EMBL" id="QNE20306.1"/>
    </source>
</evidence>
<feature type="transmembrane region" description="Helical" evidence="1">
    <location>
        <begin position="296"/>
        <end position="315"/>
    </location>
</feature>
<protein>
    <submittedName>
        <fullName evidence="2">Uncharacterized protein</fullName>
    </submittedName>
</protein>
<reference evidence="3" key="1">
    <citation type="submission" date="2019-09" db="EMBL/GenBank/DDBJ databases">
        <title>Antimicrobial potential of Antarctic Bacteria.</title>
        <authorList>
            <person name="Benaud N."/>
            <person name="Edwards R.J."/>
            <person name="Ferrari B.C."/>
        </authorList>
    </citation>
    <scope>NUCLEOTIDE SEQUENCE [LARGE SCALE GENOMIC DNA]</scope>
    <source>
        <strain evidence="3">SPB151</strain>
    </source>
</reference>
<keyword evidence="1" id="KW-0472">Membrane</keyword>
<dbReference type="KEGG" id="kqi:F1D05_23335"/>
<feature type="transmembrane region" description="Helical" evidence="1">
    <location>
        <begin position="90"/>
        <end position="108"/>
    </location>
</feature>
<feature type="transmembrane region" description="Helical" evidence="1">
    <location>
        <begin position="455"/>
        <end position="474"/>
    </location>
</feature>
<organism evidence="2 3">
    <name type="scientific">Kribbella qitaiheensis</name>
    <dbReference type="NCBI Taxonomy" id="1544730"/>
    <lineage>
        <taxon>Bacteria</taxon>
        <taxon>Bacillati</taxon>
        <taxon>Actinomycetota</taxon>
        <taxon>Actinomycetes</taxon>
        <taxon>Propionibacteriales</taxon>
        <taxon>Kribbellaceae</taxon>
        <taxon>Kribbella</taxon>
    </lineage>
</organism>
<dbReference type="AlphaFoldDB" id="A0A7G6X241"/>
<feature type="transmembrane region" description="Helical" evidence="1">
    <location>
        <begin position="322"/>
        <end position="339"/>
    </location>
</feature>
<feature type="transmembrane region" description="Helical" evidence="1">
    <location>
        <begin position="345"/>
        <end position="362"/>
    </location>
</feature>
<dbReference type="EMBL" id="CP043661">
    <property type="protein sequence ID" value="QNE20306.1"/>
    <property type="molecule type" value="Genomic_DNA"/>
</dbReference>
<feature type="transmembrane region" description="Helical" evidence="1">
    <location>
        <begin position="114"/>
        <end position="131"/>
    </location>
</feature>
<sequence>MSQTVEKSPPVEAAPPDKAVGRLPRWISAGITALVLLAATAFFLSTAVDTGLPTGSAIAALLGLAVTQLVPGVLVWRVVRPMRGWWIEDVMMGLVTGFVLAVGAQALAGYTEQPWISAALPLLVAVVLIAMPRTRGRIRRVGTSNLPLWWAPAVVLTALFGLQDLKAFYVQEPLTWASGFRAPYVDTYLHLALAGQLKHRGPISFPWVQNEPMAYHWFSHAWVAQVSTVSNTGLDEVLLRFLPALMPLALVLVVAIAAVRISGRAWTGPVAAVLALGGSELNIFGIRTPGYPIAPFSPSLAPSILILIAIVVLLHFRWRRELTPYGFMLLPLLGFAASGTKGSSMPLIVAGVGLAFVATLIFDRSGFKSRIVDGVICVGALYLALAIVFQGATSGLSLQFHEAARATSLSSRVGVQTTATLAFAAIVTVLGICGRGTGLLWRLRTAEGRRDPMTWLLLGGGFAGAAAVVVFVQPGFSQYYFARSAGPLLALGSAVGLVTLVDQLKSRAWRAILIGLVLGPFFVLLPLWEVGVIVPGHGGMIHIAKMVGVASAVLLVAGVIAWVLTPRMRFTAFFAAITVAILAGGVTTVVRLQIDAPETVVLSPIKPTSYLAVGRDQITAARWIRDHSDVDDVVVTNRHCVFPVEPKSCDNRRYVVGAFSERQMLVEAWTPSTKSFELGPKGREVLTVNYWKPDILALNDGFVAAPDAAKAAKLYALGVRWIYVDYTRPYAKTLEPFAKLRYQNAAASVYELPKA</sequence>
<proteinExistence type="predicted"/>
<dbReference type="RefSeq" id="WP_185442446.1">
    <property type="nucleotide sequence ID" value="NZ_CP043661.1"/>
</dbReference>
<keyword evidence="1" id="KW-0812">Transmembrane</keyword>
<feature type="transmembrane region" description="Helical" evidence="1">
    <location>
        <begin position="571"/>
        <end position="594"/>
    </location>
</feature>
<reference evidence="2 3" key="2">
    <citation type="journal article" date="2020" name="Microbiol. Resour. Announc.">
        <title>Antarctic desert soil bacteria exhibit high novel natural product potential, evaluated through long-read genome sequencing and comparative genomics.</title>
        <authorList>
            <person name="Benaud N."/>
            <person name="Edwards R.J."/>
            <person name="Amos T.G."/>
            <person name="D'Agostino P.M."/>
            <person name="Gutierrez-Chavez C."/>
            <person name="Montgomery K."/>
            <person name="Nicetic I."/>
            <person name="Ferrari B.C."/>
        </authorList>
    </citation>
    <scope>NUCLEOTIDE SEQUENCE [LARGE SCALE GENOMIC DNA]</scope>
    <source>
        <strain evidence="2 3">SPB151</strain>
    </source>
</reference>
<accession>A0A7G6X241</accession>
<feature type="transmembrane region" description="Helical" evidence="1">
    <location>
        <begin position="413"/>
        <end position="434"/>
    </location>
</feature>
<feature type="transmembrane region" description="Helical" evidence="1">
    <location>
        <begin position="374"/>
        <end position="393"/>
    </location>
</feature>
<dbReference type="Proteomes" id="UP000515563">
    <property type="component" value="Chromosome"/>
</dbReference>
<feature type="transmembrane region" description="Helical" evidence="1">
    <location>
        <begin position="57"/>
        <end position="78"/>
    </location>
</feature>
<keyword evidence="3" id="KW-1185">Reference proteome</keyword>
<feature type="transmembrane region" description="Helical" evidence="1">
    <location>
        <begin position="508"/>
        <end position="528"/>
    </location>
</feature>
<name>A0A7G6X241_9ACTN</name>
<feature type="transmembrane region" description="Helical" evidence="1">
    <location>
        <begin position="266"/>
        <end position="284"/>
    </location>
</feature>
<evidence type="ECO:0000256" key="1">
    <source>
        <dbReference type="SAM" id="Phobius"/>
    </source>
</evidence>
<feature type="transmembrane region" description="Helical" evidence="1">
    <location>
        <begin position="143"/>
        <end position="162"/>
    </location>
</feature>